<name>A0A135I7V1_9GAMM</name>
<gene>
    <name evidence="1" type="ORF">ATN88_02210</name>
</gene>
<dbReference type="Proteomes" id="UP000070529">
    <property type="component" value="Unassembled WGS sequence"/>
</dbReference>
<reference evidence="1 2" key="1">
    <citation type="submission" date="2015-11" db="EMBL/GenBank/DDBJ databases">
        <title>Genomic Taxonomy of the Vibrionaceae.</title>
        <authorList>
            <person name="Gomez-Gil B."/>
            <person name="Enciso-Ibarra J."/>
        </authorList>
    </citation>
    <scope>NUCLEOTIDE SEQUENCE [LARGE SCALE GENOMIC DNA]</scope>
    <source>
        <strain evidence="1 2">CAIM 912</strain>
    </source>
</reference>
<evidence type="ECO:0000313" key="1">
    <source>
        <dbReference type="EMBL" id="KXF81533.1"/>
    </source>
</evidence>
<dbReference type="EMBL" id="LNTY01000034">
    <property type="protein sequence ID" value="KXF81533.1"/>
    <property type="molecule type" value="Genomic_DNA"/>
</dbReference>
<accession>A0A135I7V1</accession>
<comment type="caution">
    <text evidence="1">The sequence shown here is derived from an EMBL/GenBank/DDBJ whole genome shotgun (WGS) entry which is preliminary data.</text>
</comment>
<proteinExistence type="predicted"/>
<organism evidence="1 2">
    <name type="scientific">Enterovibrio coralii</name>
    <dbReference type="NCBI Taxonomy" id="294935"/>
    <lineage>
        <taxon>Bacteria</taxon>
        <taxon>Pseudomonadati</taxon>
        <taxon>Pseudomonadota</taxon>
        <taxon>Gammaproteobacteria</taxon>
        <taxon>Vibrionales</taxon>
        <taxon>Vibrionaceae</taxon>
        <taxon>Enterovibrio</taxon>
    </lineage>
</organism>
<protein>
    <submittedName>
        <fullName evidence="1">Uncharacterized protein</fullName>
    </submittedName>
</protein>
<sequence length="103" mass="11522">MDALEHLQHDPVFQQSLRKVAGEAAARQYRYLNELPAKRAFFTNNVTSDSFPQKEQVPFGNDEATDIATNTSNSLTLPTSMILRRKECTARCLTAVLNDTGFS</sequence>
<evidence type="ECO:0000313" key="2">
    <source>
        <dbReference type="Proteomes" id="UP000070529"/>
    </source>
</evidence>
<dbReference type="AlphaFoldDB" id="A0A135I7V1"/>
<keyword evidence="2" id="KW-1185">Reference proteome</keyword>